<dbReference type="GO" id="GO:0004674">
    <property type="term" value="F:protein serine/threonine kinase activity"/>
    <property type="evidence" value="ECO:0007669"/>
    <property type="project" value="TreeGrafter"/>
</dbReference>
<evidence type="ECO:0000259" key="5">
    <source>
        <dbReference type="PROSITE" id="PS50011"/>
    </source>
</evidence>
<evidence type="ECO:0000313" key="7">
    <source>
        <dbReference type="Proteomes" id="UP000022910"/>
    </source>
</evidence>
<keyword evidence="1" id="KW-0808">Transferase</keyword>
<dbReference type="PANTHER" id="PTHR44329:SF288">
    <property type="entry name" value="MITOGEN-ACTIVATED PROTEIN KINASE KINASE KINASE 20"/>
    <property type="match status" value="1"/>
</dbReference>
<dbReference type="AlphaFoldDB" id="A0A015JZ40"/>
<feature type="domain" description="Protein kinase" evidence="5">
    <location>
        <begin position="114"/>
        <end position="384"/>
    </location>
</feature>
<keyword evidence="3" id="KW-0418">Kinase</keyword>
<dbReference type="InterPro" id="IPR051681">
    <property type="entry name" value="Ser/Thr_Kinases-Pseudokinases"/>
</dbReference>
<comment type="caution">
    <text evidence="6">The sequence shown here is derived from an EMBL/GenBank/DDBJ whole genome shotgun (WGS) entry which is preliminary data.</text>
</comment>
<dbReference type="GO" id="GO:0005524">
    <property type="term" value="F:ATP binding"/>
    <property type="evidence" value="ECO:0007669"/>
    <property type="project" value="UniProtKB-KW"/>
</dbReference>
<dbReference type="EMBL" id="JEMT01025946">
    <property type="protein sequence ID" value="EXX60354.1"/>
    <property type="molecule type" value="Genomic_DNA"/>
</dbReference>
<dbReference type="SUPFAM" id="SSF56112">
    <property type="entry name" value="Protein kinase-like (PK-like)"/>
    <property type="match status" value="1"/>
</dbReference>
<keyword evidence="4" id="KW-0067">ATP-binding</keyword>
<dbReference type="InterPro" id="IPR000719">
    <property type="entry name" value="Prot_kinase_dom"/>
</dbReference>
<evidence type="ECO:0000313" key="6">
    <source>
        <dbReference type="EMBL" id="EXX60354.1"/>
    </source>
</evidence>
<evidence type="ECO:0000256" key="4">
    <source>
        <dbReference type="ARBA" id="ARBA00022840"/>
    </source>
</evidence>
<dbReference type="InterPro" id="IPR011009">
    <property type="entry name" value="Kinase-like_dom_sf"/>
</dbReference>
<evidence type="ECO:0000256" key="1">
    <source>
        <dbReference type="ARBA" id="ARBA00022679"/>
    </source>
</evidence>
<reference evidence="6 7" key="1">
    <citation type="submission" date="2014-02" db="EMBL/GenBank/DDBJ databases">
        <title>Single nucleus genome sequencing reveals high similarity among nuclei of an endomycorrhizal fungus.</title>
        <authorList>
            <person name="Lin K."/>
            <person name="Geurts R."/>
            <person name="Zhang Z."/>
            <person name="Limpens E."/>
            <person name="Saunders D.G."/>
            <person name="Mu D."/>
            <person name="Pang E."/>
            <person name="Cao H."/>
            <person name="Cha H."/>
            <person name="Lin T."/>
            <person name="Zhou Q."/>
            <person name="Shang Y."/>
            <person name="Li Y."/>
            <person name="Ivanov S."/>
            <person name="Sharma T."/>
            <person name="Velzen R.V."/>
            <person name="Ruijter N.D."/>
            <person name="Aanen D.K."/>
            <person name="Win J."/>
            <person name="Kamoun S."/>
            <person name="Bisseling T."/>
            <person name="Huang S."/>
        </authorList>
    </citation>
    <scope>NUCLEOTIDE SEQUENCE [LARGE SCALE GENOMIC DNA]</scope>
    <source>
        <strain evidence="7">DAOM197198w</strain>
    </source>
</reference>
<dbReference type="SMR" id="A0A015JZ40"/>
<accession>A0A015JZ40</accession>
<gene>
    <name evidence="6" type="ORF">RirG_180640</name>
</gene>
<protein>
    <submittedName>
        <fullName evidence="6">Ste11p</fullName>
    </submittedName>
</protein>
<keyword evidence="7" id="KW-1185">Reference proteome</keyword>
<dbReference type="Proteomes" id="UP000022910">
    <property type="component" value="Unassembled WGS sequence"/>
</dbReference>
<dbReference type="Pfam" id="PF07714">
    <property type="entry name" value="PK_Tyr_Ser-Thr"/>
    <property type="match status" value="1"/>
</dbReference>
<dbReference type="PANTHER" id="PTHR44329">
    <property type="entry name" value="SERINE/THREONINE-PROTEIN KINASE TNNI3K-RELATED"/>
    <property type="match status" value="1"/>
</dbReference>
<proteinExistence type="predicted"/>
<dbReference type="PROSITE" id="PS50011">
    <property type="entry name" value="PROTEIN_KINASE_DOM"/>
    <property type="match status" value="1"/>
</dbReference>
<keyword evidence="2" id="KW-0547">Nucleotide-binding</keyword>
<organism evidence="6 7">
    <name type="scientific">Rhizophagus irregularis (strain DAOM 197198w)</name>
    <name type="common">Glomus intraradices</name>
    <dbReference type="NCBI Taxonomy" id="1432141"/>
    <lineage>
        <taxon>Eukaryota</taxon>
        <taxon>Fungi</taxon>
        <taxon>Fungi incertae sedis</taxon>
        <taxon>Mucoromycota</taxon>
        <taxon>Glomeromycotina</taxon>
        <taxon>Glomeromycetes</taxon>
        <taxon>Glomerales</taxon>
        <taxon>Glomeraceae</taxon>
        <taxon>Rhizophagus</taxon>
    </lineage>
</organism>
<dbReference type="HOGENOM" id="CLU_000288_7_34_1"/>
<dbReference type="InterPro" id="IPR001245">
    <property type="entry name" value="Ser-Thr/Tyr_kinase_cat_dom"/>
</dbReference>
<evidence type="ECO:0000256" key="3">
    <source>
        <dbReference type="ARBA" id="ARBA00022777"/>
    </source>
</evidence>
<dbReference type="Gene3D" id="1.10.510.10">
    <property type="entry name" value="Transferase(Phosphotransferase) domain 1"/>
    <property type="match status" value="1"/>
</dbReference>
<sequence length="492" mass="57743">MDEKPKDLWKYDYKSQHHVTIPTIDSTIESENVDERVVYIEDLEKRKQAYGICGECKEPGTGRDWCQSCNAKRFKDNFKNWTSGNKVIDEFIQQSQLNAVHHKKYLEWIPYEKFQNIIYIAEGGFGKIYSAEWPEGFIFYWDIKNQKWYRHSWNKYALKSLNNSSDICTDFLNEIKSHLQIYLEDIVQCFGITQDPNNKEYMMVIKYYDDGNLRNYLNKSKNFIYFNLKNDQLRQIARGLLDIHNAERVHKDFHSGNILFEIAPYISDLGMCQPANTKQTVKEEGIYGVLPYMAPEVLRGQQYTKAADIYSFGIIMNEFLSEEIPFNDIPHNEFLAIKICKGLRPTISKDIPKLLADLIIKCWDAEIKNRPTTKELYQTLDDLYSSVKNSEIRFQIEEYNKIREEKFKNRSNEDESKSFKTHPQAIYTSRLLSFKNLPKPVNSSDLSSFQFSSDTNYTAQSTSTNPISECLDVQLSELELNEIYQDSEHNIE</sequence>
<evidence type="ECO:0000256" key="2">
    <source>
        <dbReference type="ARBA" id="ARBA00022741"/>
    </source>
</evidence>
<name>A0A015JZ40_RHIIW</name>